<comment type="subcellular location">
    <subcellularLocation>
        <location evidence="1">Cell membrane</location>
    </subcellularLocation>
</comment>
<keyword evidence="3" id="KW-0328">Glycosyltransferase</keyword>
<keyword evidence="4" id="KW-0808">Transferase</keyword>
<keyword evidence="2" id="KW-1003">Cell membrane</keyword>
<comment type="caution">
    <text evidence="6">The sequence shown here is derived from an EMBL/GenBank/DDBJ whole genome shotgun (WGS) entry which is preliminary data.</text>
</comment>
<proteinExistence type="predicted"/>
<evidence type="ECO:0000313" key="7">
    <source>
        <dbReference type="Proteomes" id="UP001296706"/>
    </source>
</evidence>
<dbReference type="SUPFAM" id="SSF53448">
    <property type="entry name" value="Nucleotide-diphospho-sugar transferases"/>
    <property type="match status" value="1"/>
</dbReference>
<organism evidence="6 7">
    <name type="scientific">Pseudonocardia xinjiangensis</name>
    <dbReference type="NCBI Taxonomy" id="75289"/>
    <lineage>
        <taxon>Bacteria</taxon>
        <taxon>Bacillati</taxon>
        <taxon>Actinomycetota</taxon>
        <taxon>Actinomycetes</taxon>
        <taxon>Pseudonocardiales</taxon>
        <taxon>Pseudonocardiaceae</taxon>
        <taxon>Pseudonocardia</taxon>
    </lineage>
</organism>
<evidence type="ECO:0000256" key="4">
    <source>
        <dbReference type="ARBA" id="ARBA00022679"/>
    </source>
</evidence>
<dbReference type="PANTHER" id="PTHR43646">
    <property type="entry name" value="GLYCOSYLTRANSFERASE"/>
    <property type="match status" value="1"/>
</dbReference>
<dbReference type="Gene3D" id="3.90.550.10">
    <property type="entry name" value="Spore Coat Polysaccharide Biosynthesis Protein SpsA, Chain A"/>
    <property type="match status" value="1"/>
</dbReference>
<dbReference type="InterPro" id="IPR029044">
    <property type="entry name" value="Nucleotide-diphossugar_trans"/>
</dbReference>
<keyword evidence="5" id="KW-0472">Membrane</keyword>
<keyword evidence="7" id="KW-1185">Reference proteome</keyword>
<dbReference type="EMBL" id="JAAXKY010000044">
    <property type="protein sequence ID" value="NMH78448.1"/>
    <property type="molecule type" value="Genomic_DNA"/>
</dbReference>
<evidence type="ECO:0000256" key="2">
    <source>
        <dbReference type="ARBA" id="ARBA00022475"/>
    </source>
</evidence>
<dbReference type="CDD" id="cd00761">
    <property type="entry name" value="Glyco_tranf_GTA_type"/>
    <property type="match status" value="1"/>
</dbReference>
<reference evidence="6 7" key="1">
    <citation type="submission" date="2020-04" db="EMBL/GenBank/DDBJ databases">
        <authorList>
            <person name="Klaysubun C."/>
            <person name="Duangmal K."/>
            <person name="Lipun K."/>
        </authorList>
    </citation>
    <scope>NUCLEOTIDE SEQUENCE [LARGE SCALE GENOMIC DNA]</scope>
    <source>
        <strain evidence="6 7">JCM 11839</strain>
    </source>
</reference>
<accession>A0ABX1RDI9</accession>
<dbReference type="RefSeq" id="WP_169396520.1">
    <property type="nucleotide sequence ID" value="NZ_BAAAJH010000014.1"/>
</dbReference>
<evidence type="ECO:0000256" key="1">
    <source>
        <dbReference type="ARBA" id="ARBA00004236"/>
    </source>
</evidence>
<sequence length="274" mass="28439">MSVRPITAVGVVVPAHNEQEHIGACLQSVRTALARLPVGIASAVTVVLDRCTDDTPTLVEEWERSWPELAALRIAALGGRRVGGAAGPEPAYIVAGSGVGAVRDLGVRLTLERLRAYPTGATWLLHTDADTTVPPDWALAHLRHAAPGVSGVAGLTELSGAHHLSVVAQQRYRALVRAGLDGDRHAHVYGANLGVRADAYLAVGGFPPDGSGEDHGLWRRLRAAGHVLARPTAVRVRTSARLRGRAAGGLADLLCSLEAGSAGETAAPAAERGP</sequence>
<protein>
    <submittedName>
        <fullName evidence="6">Glycosyltransferase family 2 protein</fullName>
    </submittedName>
</protein>
<dbReference type="PANTHER" id="PTHR43646:SF2">
    <property type="entry name" value="GLYCOSYLTRANSFERASE 2-LIKE DOMAIN-CONTAINING PROTEIN"/>
    <property type="match status" value="1"/>
</dbReference>
<evidence type="ECO:0000256" key="3">
    <source>
        <dbReference type="ARBA" id="ARBA00022676"/>
    </source>
</evidence>
<evidence type="ECO:0000313" key="6">
    <source>
        <dbReference type="EMBL" id="NMH78448.1"/>
    </source>
</evidence>
<gene>
    <name evidence="6" type="ORF">HF577_15300</name>
</gene>
<dbReference type="Proteomes" id="UP001296706">
    <property type="component" value="Unassembled WGS sequence"/>
</dbReference>
<name>A0ABX1RDI9_9PSEU</name>
<evidence type="ECO:0000256" key="5">
    <source>
        <dbReference type="ARBA" id="ARBA00023136"/>
    </source>
</evidence>